<evidence type="ECO:0000313" key="2">
    <source>
        <dbReference type="EMBL" id="KAE9405054.1"/>
    </source>
</evidence>
<sequence length="218" mass="24031">MLLADTMQNNLDNITILLYKSTSSWRKSLKNIAIPIVKAHYNLPLGKHEIPDGPGHSSQDILDLGVQKVDNLLKDDNFARDGTDDQGKTNNYTHPAFQDIILSFFYLDSENGFVKNFQNHFKGAVPDNVLALVITIVKHCIAEYKFGKHNRLSFTAQEHSRTYSAVLGGLAQIRGGAHHSAKLTPVLRSWATQGCHLANIKTNTPGPEGSVTATVILD</sequence>
<proteinExistence type="predicted"/>
<dbReference type="EMBL" id="ML769412">
    <property type="protein sequence ID" value="KAE9405054.1"/>
    <property type="molecule type" value="Genomic_DNA"/>
</dbReference>
<feature type="domain" description="DUF6532" evidence="1">
    <location>
        <begin position="13"/>
        <end position="172"/>
    </location>
</feature>
<organism evidence="2 3">
    <name type="scientific">Gymnopus androsaceus JB14</name>
    <dbReference type="NCBI Taxonomy" id="1447944"/>
    <lineage>
        <taxon>Eukaryota</taxon>
        <taxon>Fungi</taxon>
        <taxon>Dikarya</taxon>
        <taxon>Basidiomycota</taxon>
        <taxon>Agaricomycotina</taxon>
        <taxon>Agaricomycetes</taxon>
        <taxon>Agaricomycetidae</taxon>
        <taxon>Agaricales</taxon>
        <taxon>Marasmiineae</taxon>
        <taxon>Omphalotaceae</taxon>
        <taxon>Gymnopus</taxon>
    </lineage>
</organism>
<keyword evidence="3" id="KW-1185">Reference proteome</keyword>
<evidence type="ECO:0000313" key="3">
    <source>
        <dbReference type="Proteomes" id="UP000799118"/>
    </source>
</evidence>
<name>A0A6A4I8D3_9AGAR</name>
<reference evidence="2" key="1">
    <citation type="journal article" date="2019" name="Environ. Microbiol.">
        <title>Fungal ecological strategies reflected in gene transcription - a case study of two litter decomposers.</title>
        <authorList>
            <person name="Barbi F."/>
            <person name="Kohler A."/>
            <person name="Barry K."/>
            <person name="Baskaran P."/>
            <person name="Daum C."/>
            <person name="Fauchery L."/>
            <person name="Ihrmark K."/>
            <person name="Kuo A."/>
            <person name="LaButti K."/>
            <person name="Lipzen A."/>
            <person name="Morin E."/>
            <person name="Grigoriev I.V."/>
            <person name="Henrissat B."/>
            <person name="Lindahl B."/>
            <person name="Martin F."/>
        </authorList>
    </citation>
    <scope>NUCLEOTIDE SEQUENCE</scope>
    <source>
        <strain evidence="2">JB14</strain>
    </source>
</reference>
<dbReference type="AlphaFoldDB" id="A0A6A4I8D3"/>
<dbReference type="OrthoDB" id="3070412at2759"/>
<dbReference type="Proteomes" id="UP000799118">
    <property type="component" value="Unassembled WGS sequence"/>
</dbReference>
<gene>
    <name evidence="2" type="ORF">BT96DRAFT_988884</name>
</gene>
<protein>
    <recommendedName>
        <fullName evidence="1">DUF6532 domain-containing protein</fullName>
    </recommendedName>
</protein>
<dbReference type="Pfam" id="PF20149">
    <property type="entry name" value="DUF6532"/>
    <property type="match status" value="1"/>
</dbReference>
<evidence type="ECO:0000259" key="1">
    <source>
        <dbReference type="Pfam" id="PF20149"/>
    </source>
</evidence>
<dbReference type="InterPro" id="IPR045341">
    <property type="entry name" value="DUF6532"/>
</dbReference>
<accession>A0A6A4I8D3</accession>